<dbReference type="Gene3D" id="3.30.160.60">
    <property type="entry name" value="Classic Zinc Finger"/>
    <property type="match status" value="2"/>
</dbReference>
<name>A0AAN9CW12_9TELE</name>
<keyword evidence="2" id="KW-0479">Metal-binding</keyword>
<proteinExistence type="inferred from homology"/>
<dbReference type="Proteomes" id="UP001364617">
    <property type="component" value="Unassembled WGS sequence"/>
</dbReference>
<comment type="similarity">
    <text evidence="1">Belongs to the ZC2HC1 family.</text>
</comment>
<feature type="compositionally biased region" description="Basic and acidic residues" evidence="7">
    <location>
        <begin position="120"/>
        <end position="134"/>
    </location>
</feature>
<feature type="region of interest" description="Disordered" evidence="7">
    <location>
        <begin position="376"/>
        <end position="409"/>
    </location>
</feature>
<accession>A0AAN9CW12</accession>
<feature type="domain" description="C2HC/C3H-type" evidence="8">
    <location>
        <begin position="363"/>
        <end position="392"/>
    </location>
</feature>
<reference evidence="9 10" key="1">
    <citation type="submission" date="2024-02" db="EMBL/GenBank/DDBJ databases">
        <title>Chromosome-level genome assembly of the Eurasian Minnow (Phoxinus phoxinus).</title>
        <authorList>
            <person name="Oriowo T.O."/>
            <person name="Martin S."/>
            <person name="Stange M."/>
            <person name="Chrysostomakis Y."/>
            <person name="Brown T."/>
            <person name="Winkler S."/>
            <person name="Kukowka S."/>
            <person name="Myers E.W."/>
            <person name="Bohne A."/>
        </authorList>
    </citation>
    <scope>NUCLEOTIDE SEQUENCE [LARGE SCALE GENOMIC DNA]</scope>
    <source>
        <strain evidence="9">ZFMK-TIS-60720</strain>
        <tissue evidence="9">Whole Organism</tissue>
    </source>
</reference>
<gene>
    <name evidence="9" type="ORF">R3I93_010613</name>
</gene>
<dbReference type="InterPro" id="IPR026104">
    <property type="entry name" value="ZNF_C2HC_dom_1C"/>
</dbReference>
<dbReference type="GO" id="GO:0008270">
    <property type="term" value="F:zinc ion binding"/>
    <property type="evidence" value="ECO:0007669"/>
    <property type="project" value="UniProtKB-KW"/>
</dbReference>
<keyword evidence="4" id="KW-0862">Zinc</keyword>
<evidence type="ECO:0000256" key="4">
    <source>
        <dbReference type="ARBA" id="ARBA00022833"/>
    </source>
</evidence>
<evidence type="ECO:0000256" key="7">
    <source>
        <dbReference type="SAM" id="MobiDB-lite"/>
    </source>
</evidence>
<evidence type="ECO:0000313" key="10">
    <source>
        <dbReference type="Proteomes" id="UP001364617"/>
    </source>
</evidence>
<feature type="compositionally biased region" description="Basic and acidic residues" evidence="7">
    <location>
        <begin position="188"/>
        <end position="217"/>
    </location>
</feature>
<evidence type="ECO:0000256" key="6">
    <source>
        <dbReference type="PROSITE-ProRule" id="PRU01371"/>
    </source>
</evidence>
<feature type="domain" description="C2HC/C3H-type" evidence="8">
    <location>
        <begin position="271"/>
        <end position="300"/>
    </location>
</feature>
<dbReference type="AlphaFoldDB" id="A0AAN9CW12"/>
<evidence type="ECO:0000259" key="8">
    <source>
        <dbReference type="PROSITE" id="PS52027"/>
    </source>
</evidence>
<dbReference type="PANTHER" id="PTHR14649">
    <property type="entry name" value="ZINC FINGER C2HC DOMAIN-CONTAINING PROTEIN 1C"/>
    <property type="match status" value="1"/>
</dbReference>
<keyword evidence="3 6" id="KW-0863">Zinc-finger</keyword>
<comment type="caution">
    <text evidence="9">The sequence shown here is derived from an EMBL/GenBank/DDBJ whole genome shotgun (WGS) entry which is preliminary data.</text>
</comment>
<sequence>MSRPRRPSGTHHRSRLDVLEISEQNEYVPSRIELGKIFPLKPVIHKRGFSLSNEFKSKHQDIRHSSTLADQAAVRQQRKTAREIDPISASHLTGRKHQDQNVQMLQQKFSKAVETLQRVQTEKNRERDRCHFEDNTFYGNGYGERDEERDTYGTGRDDMERWEEWERERRRESVKREGRRRPSASDTAKSHKPEEEREWDEDHGHTGRRERGTGWDDHVRGRTEIHDLYLDRDEDVRRERRGSEEGSGQAKDKRLQRVELTPKEDPGAPQRLMPCSVCGRCFAADRLETHMRVCEKKRPERKIFDMSRHRAKGTQIEEFMKTNGRSKTPPKKNTWQQKHQALIQAMRQGQDARPQPGSDLHPEYVSCPHCGRRFAPGPAERHIPKCQNIRSRPAPLKPPPSSARRTTAR</sequence>
<dbReference type="InterPro" id="IPR049899">
    <property type="entry name" value="Znf_C2HC_C3H"/>
</dbReference>
<feature type="region of interest" description="Disordered" evidence="7">
    <location>
        <begin position="118"/>
        <end position="217"/>
    </location>
</feature>
<feature type="compositionally biased region" description="Basic and acidic residues" evidence="7">
    <location>
        <begin position="143"/>
        <end position="176"/>
    </location>
</feature>
<dbReference type="EMBL" id="JAYKXH010000011">
    <property type="protein sequence ID" value="KAK7152446.1"/>
    <property type="molecule type" value="Genomic_DNA"/>
</dbReference>
<evidence type="ECO:0000256" key="3">
    <source>
        <dbReference type="ARBA" id="ARBA00022771"/>
    </source>
</evidence>
<organism evidence="9 10">
    <name type="scientific">Phoxinus phoxinus</name>
    <name type="common">Eurasian minnow</name>
    <dbReference type="NCBI Taxonomy" id="58324"/>
    <lineage>
        <taxon>Eukaryota</taxon>
        <taxon>Metazoa</taxon>
        <taxon>Chordata</taxon>
        <taxon>Craniata</taxon>
        <taxon>Vertebrata</taxon>
        <taxon>Euteleostomi</taxon>
        <taxon>Actinopterygii</taxon>
        <taxon>Neopterygii</taxon>
        <taxon>Teleostei</taxon>
        <taxon>Ostariophysi</taxon>
        <taxon>Cypriniformes</taxon>
        <taxon>Leuciscidae</taxon>
        <taxon>Phoxininae</taxon>
        <taxon>Phoxinus</taxon>
    </lineage>
</organism>
<dbReference type="PANTHER" id="PTHR14649:SF1">
    <property type="entry name" value="ZINC FINGER C2HC DOMAIN-CONTAINING PROTEIN 1C"/>
    <property type="match status" value="1"/>
</dbReference>
<evidence type="ECO:0000256" key="5">
    <source>
        <dbReference type="ARBA" id="ARBA00023054"/>
    </source>
</evidence>
<keyword evidence="10" id="KW-1185">Reference proteome</keyword>
<feature type="region of interest" description="Disordered" evidence="7">
    <location>
        <begin position="237"/>
        <end position="269"/>
    </location>
</feature>
<keyword evidence="5" id="KW-0175">Coiled coil</keyword>
<evidence type="ECO:0000256" key="2">
    <source>
        <dbReference type="ARBA" id="ARBA00022723"/>
    </source>
</evidence>
<dbReference type="Pfam" id="PF13913">
    <property type="entry name" value="zf-C2HC_2"/>
    <property type="match status" value="2"/>
</dbReference>
<dbReference type="PROSITE" id="PS52027">
    <property type="entry name" value="ZF_C2HC_C3H"/>
    <property type="match status" value="2"/>
</dbReference>
<feature type="compositionally biased region" description="Basic and acidic residues" evidence="7">
    <location>
        <begin position="237"/>
        <end position="266"/>
    </location>
</feature>
<protein>
    <recommendedName>
        <fullName evidence="8">C2HC/C3H-type domain-containing protein</fullName>
    </recommendedName>
</protein>
<evidence type="ECO:0000313" key="9">
    <source>
        <dbReference type="EMBL" id="KAK7152446.1"/>
    </source>
</evidence>
<evidence type="ECO:0000256" key="1">
    <source>
        <dbReference type="ARBA" id="ARBA00010843"/>
    </source>
</evidence>